<dbReference type="SUPFAM" id="SSF161098">
    <property type="entry name" value="MetI-like"/>
    <property type="match status" value="1"/>
</dbReference>
<proteinExistence type="inferred from homology"/>
<feature type="domain" description="ABC transmembrane type-1" evidence="8">
    <location>
        <begin position="96"/>
        <end position="297"/>
    </location>
</feature>
<evidence type="ECO:0000256" key="2">
    <source>
        <dbReference type="ARBA" id="ARBA00022448"/>
    </source>
</evidence>
<dbReference type="InterPro" id="IPR035906">
    <property type="entry name" value="MetI-like_sf"/>
</dbReference>
<keyword evidence="2 7" id="KW-0813">Transport</keyword>
<reference evidence="9 10" key="1">
    <citation type="submission" date="2016-10" db="EMBL/GenBank/DDBJ databases">
        <authorList>
            <person name="de Groot N.N."/>
        </authorList>
    </citation>
    <scope>NUCLEOTIDE SEQUENCE [LARGE SCALE GENOMIC DNA]</scope>
    <source>
        <strain evidence="9 10">DSM 44778</strain>
    </source>
</reference>
<feature type="transmembrane region" description="Helical" evidence="7">
    <location>
        <begin position="274"/>
        <end position="300"/>
    </location>
</feature>
<accession>A0A1I3LRA9</accession>
<feature type="transmembrane region" description="Helical" evidence="7">
    <location>
        <begin position="12"/>
        <end position="32"/>
    </location>
</feature>
<keyword evidence="3" id="KW-1003">Cell membrane</keyword>
<evidence type="ECO:0000313" key="10">
    <source>
        <dbReference type="Proteomes" id="UP000199545"/>
    </source>
</evidence>
<keyword evidence="10" id="KW-1185">Reference proteome</keyword>
<comment type="subcellular location">
    <subcellularLocation>
        <location evidence="1 7">Cell membrane</location>
        <topology evidence="1 7">Multi-pass membrane protein</topology>
    </subcellularLocation>
</comment>
<feature type="transmembrane region" description="Helical" evidence="7">
    <location>
        <begin position="175"/>
        <end position="193"/>
    </location>
</feature>
<feature type="transmembrane region" description="Helical" evidence="7">
    <location>
        <begin position="229"/>
        <end position="254"/>
    </location>
</feature>
<evidence type="ECO:0000256" key="1">
    <source>
        <dbReference type="ARBA" id="ARBA00004651"/>
    </source>
</evidence>
<dbReference type="InterPro" id="IPR000515">
    <property type="entry name" value="MetI-like"/>
</dbReference>
<evidence type="ECO:0000256" key="6">
    <source>
        <dbReference type="ARBA" id="ARBA00023136"/>
    </source>
</evidence>
<dbReference type="PANTHER" id="PTHR43163">
    <property type="entry name" value="DIPEPTIDE TRANSPORT SYSTEM PERMEASE PROTEIN DPPB-RELATED"/>
    <property type="match status" value="1"/>
</dbReference>
<name>A0A1I3LRA9_9BACL</name>
<organism evidence="9 10">
    <name type="scientific">Thermoflavimicrobium dichotomicum</name>
    <dbReference type="NCBI Taxonomy" id="46223"/>
    <lineage>
        <taxon>Bacteria</taxon>
        <taxon>Bacillati</taxon>
        <taxon>Bacillota</taxon>
        <taxon>Bacilli</taxon>
        <taxon>Bacillales</taxon>
        <taxon>Thermoactinomycetaceae</taxon>
        <taxon>Thermoflavimicrobium</taxon>
    </lineage>
</organism>
<dbReference type="AlphaFoldDB" id="A0A1I3LRA9"/>
<feature type="transmembrane region" description="Helical" evidence="7">
    <location>
        <begin position="102"/>
        <end position="123"/>
    </location>
</feature>
<evidence type="ECO:0000256" key="5">
    <source>
        <dbReference type="ARBA" id="ARBA00022989"/>
    </source>
</evidence>
<dbReference type="GO" id="GO:0005886">
    <property type="term" value="C:plasma membrane"/>
    <property type="evidence" value="ECO:0007669"/>
    <property type="project" value="UniProtKB-SubCell"/>
</dbReference>
<dbReference type="EMBL" id="FORR01000002">
    <property type="protein sequence ID" value="SFI87070.1"/>
    <property type="molecule type" value="Genomic_DNA"/>
</dbReference>
<dbReference type="PROSITE" id="PS50928">
    <property type="entry name" value="ABC_TM1"/>
    <property type="match status" value="1"/>
</dbReference>
<dbReference type="STRING" id="46223.SAMN05421852_102290"/>
<evidence type="ECO:0000256" key="3">
    <source>
        <dbReference type="ARBA" id="ARBA00022475"/>
    </source>
</evidence>
<dbReference type="Pfam" id="PF00528">
    <property type="entry name" value="BPD_transp_1"/>
    <property type="match status" value="1"/>
</dbReference>
<dbReference type="GO" id="GO:0055085">
    <property type="term" value="P:transmembrane transport"/>
    <property type="evidence" value="ECO:0007669"/>
    <property type="project" value="InterPro"/>
</dbReference>
<dbReference type="Gene3D" id="1.10.3720.10">
    <property type="entry name" value="MetI-like"/>
    <property type="match status" value="1"/>
</dbReference>
<dbReference type="PANTHER" id="PTHR43163:SF6">
    <property type="entry name" value="DIPEPTIDE TRANSPORT SYSTEM PERMEASE PROTEIN DPPB-RELATED"/>
    <property type="match status" value="1"/>
</dbReference>
<sequence length="312" mass="34383">MDLLKYTLKRFAYMAVTLWLIITVTFFLMHMLPGSPLRNEEKLPPQLKEQILREYGLKDPLHVQYFRYLGGLLKGDLGTSLTFDGRKVTDMVLEGFPASAQLGLQAILFGSIIGIILGVIAGLKRGSWIDNMATVIAILGVSVPGFVVAAVLSYVVGLKLGWFPVALWGTWEHTVLPTLALSGLVIAQISRYIRTEMVEVMEQDYIKTAKAKGLASNAIIFKHALRNALIPAVTILGPMTVNIMTGSMTVELIFAIPGMGKLFVETITNNDYTMILGVTIFYSAFLLLAIFIVDILYGLIDPRIRITQGGKE</sequence>
<dbReference type="CDD" id="cd06261">
    <property type="entry name" value="TM_PBP2"/>
    <property type="match status" value="1"/>
</dbReference>
<feature type="transmembrane region" description="Helical" evidence="7">
    <location>
        <begin position="135"/>
        <end position="155"/>
    </location>
</feature>
<keyword evidence="6 7" id="KW-0472">Membrane</keyword>
<comment type="similarity">
    <text evidence="7">Belongs to the binding-protein-dependent transport system permease family.</text>
</comment>
<dbReference type="Pfam" id="PF19300">
    <property type="entry name" value="BPD_transp_1_N"/>
    <property type="match status" value="1"/>
</dbReference>
<evidence type="ECO:0000259" key="8">
    <source>
        <dbReference type="PROSITE" id="PS50928"/>
    </source>
</evidence>
<keyword evidence="5 7" id="KW-1133">Transmembrane helix</keyword>
<dbReference type="Proteomes" id="UP000199545">
    <property type="component" value="Unassembled WGS sequence"/>
</dbReference>
<evidence type="ECO:0000313" key="9">
    <source>
        <dbReference type="EMBL" id="SFI87070.1"/>
    </source>
</evidence>
<protein>
    <submittedName>
        <fullName evidence="9">Oligopeptide transport system permease protein</fullName>
    </submittedName>
</protein>
<evidence type="ECO:0000256" key="4">
    <source>
        <dbReference type="ARBA" id="ARBA00022692"/>
    </source>
</evidence>
<gene>
    <name evidence="9" type="ORF">SAMN05421852_102290</name>
</gene>
<dbReference type="InterPro" id="IPR045621">
    <property type="entry name" value="BPD_transp_1_N"/>
</dbReference>
<keyword evidence="4 7" id="KW-0812">Transmembrane</keyword>
<evidence type="ECO:0000256" key="7">
    <source>
        <dbReference type="RuleBase" id="RU363032"/>
    </source>
</evidence>